<dbReference type="PANTHER" id="PTHR11048">
    <property type="entry name" value="PRENYLTRANSFERASES"/>
    <property type="match status" value="1"/>
</dbReference>
<keyword evidence="4" id="KW-1003">Cell membrane</keyword>
<comment type="subcellular location">
    <subcellularLocation>
        <location evidence="2">Membrane</location>
        <topology evidence="2">Multi-pass membrane protein</topology>
    </subcellularLocation>
</comment>
<dbReference type="PATRIC" id="fig|1263870.3.peg.1272"/>
<evidence type="ECO:0000256" key="7">
    <source>
        <dbReference type="ARBA" id="ARBA00022688"/>
    </source>
</evidence>
<feature type="transmembrane region" description="Helical" evidence="12">
    <location>
        <begin position="107"/>
        <end position="131"/>
    </location>
</feature>
<keyword evidence="6 13" id="KW-0808">Transferase</keyword>
<evidence type="ECO:0000256" key="12">
    <source>
        <dbReference type="SAM" id="Phobius"/>
    </source>
</evidence>
<dbReference type="EMBL" id="ANOH01000095">
    <property type="protein sequence ID" value="EMI57336.1"/>
    <property type="molecule type" value="Genomic_DNA"/>
</dbReference>
<protein>
    <recommendedName>
        <fullName evidence="11">4-hydroxybenzoate polyprenyltransferase</fullName>
        <ecNumber evidence="11">2.5.1.39</ecNumber>
    </recommendedName>
</protein>
<keyword evidence="7" id="KW-0831">Ubiquinone biosynthesis</keyword>
<keyword evidence="9 12" id="KW-1133">Transmembrane helix</keyword>
<dbReference type="InterPro" id="IPR000537">
    <property type="entry name" value="UbiA_prenyltransferase"/>
</dbReference>
<name>M5UHL9_9BACT</name>
<dbReference type="RefSeq" id="WP_008675379.1">
    <property type="nucleotide sequence ID" value="NZ_ANOH01000095.1"/>
</dbReference>
<dbReference type="Gene3D" id="1.10.357.140">
    <property type="entry name" value="UbiA prenyltransferase"/>
    <property type="match status" value="1"/>
</dbReference>
<feature type="transmembrane region" description="Helical" evidence="12">
    <location>
        <begin position="295"/>
        <end position="313"/>
    </location>
</feature>
<dbReference type="AlphaFoldDB" id="M5UHL9"/>
<dbReference type="InterPro" id="IPR044878">
    <property type="entry name" value="UbiA_sf"/>
</dbReference>
<dbReference type="GO" id="GO:0005886">
    <property type="term" value="C:plasma membrane"/>
    <property type="evidence" value="ECO:0007669"/>
    <property type="project" value="TreeGrafter"/>
</dbReference>
<dbReference type="GO" id="GO:0006744">
    <property type="term" value="P:ubiquinone biosynthetic process"/>
    <property type="evidence" value="ECO:0007669"/>
    <property type="project" value="UniProtKB-KW"/>
</dbReference>
<keyword evidence="8 12" id="KW-0812">Transmembrane</keyword>
<evidence type="ECO:0000256" key="1">
    <source>
        <dbReference type="ARBA" id="ARBA00001946"/>
    </source>
</evidence>
<evidence type="ECO:0000256" key="5">
    <source>
        <dbReference type="ARBA" id="ARBA00022519"/>
    </source>
</evidence>
<evidence type="ECO:0000256" key="6">
    <source>
        <dbReference type="ARBA" id="ARBA00022679"/>
    </source>
</evidence>
<dbReference type="FunFam" id="1.20.120.1780:FF:000001">
    <property type="entry name" value="4-hydroxybenzoate octaprenyltransferase"/>
    <property type="match status" value="1"/>
</dbReference>
<dbReference type="GO" id="GO:0008412">
    <property type="term" value="F:4-hydroxybenzoate polyprenyltransferase activity"/>
    <property type="evidence" value="ECO:0007669"/>
    <property type="project" value="UniProtKB-EC"/>
</dbReference>
<feature type="transmembrane region" description="Helical" evidence="12">
    <location>
        <begin position="65"/>
        <end position="86"/>
    </location>
</feature>
<evidence type="ECO:0000256" key="10">
    <source>
        <dbReference type="ARBA" id="ARBA00023136"/>
    </source>
</evidence>
<feature type="transmembrane region" description="Helical" evidence="12">
    <location>
        <begin position="230"/>
        <end position="255"/>
    </location>
</feature>
<dbReference type="NCBIfam" id="TIGR01475">
    <property type="entry name" value="ubiA_other"/>
    <property type="match status" value="1"/>
</dbReference>
<dbReference type="CDD" id="cd13959">
    <property type="entry name" value="PT_UbiA_COQ2"/>
    <property type="match status" value="1"/>
</dbReference>
<dbReference type="FunFam" id="1.10.357.140:FF:000008">
    <property type="entry name" value="4-hydroxybenzoate octaprenyltransferase"/>
    <property type="match status" value="1"/>
</dbReference>
<evidence type="ECO:0000256" key="3">
    <source>
        <dbReference type="ARBA" id="ARBA00005985"/>
    </source>
</evidence>
<feature type="transmembrane region" description="Helical" evidence="12">
    <location>
        <begin position="261"/>
        <end position="283"/>
    </location>
</feature>
<sequence>MTTVNPTTDNGNSTGSASIGDWLGLIRFSHTIFALPFAILAAFLAWSTPLSSTDAVTPAVRVTDIIGVLLCMVTARSAAMAFNRLVDHRIDAENPRTATRHLPAGVLSRRGVLMFTIACSVGFVASTLLFLPNRMPLYGSIPVLAFLLGYSLAKRFTASAHLWLGVALSLSPICVWVAIRGNAMSWEYISIPLFLAGAIAFWVAGFDILYACQDADFDRSAGLHSVPSRFGIAGALRIAAGMHVVMLGFLVALVMSGSPAGLGWIFAVAVALTAVLVLVQHWLVRPDDLSRVNAAFFHTNAIISLLLLVAGTADCLAG</sequence>
<dbReference type="InterPro" id="IPR006371">
    <property type="entry name" value="Polyprenyltransferase_UbiA-li"/>
</dbReference>
<comment type="similarity">
    <text evidence="3">Belongs to the UbiA prenyltransferase family.</text>
</comment>
<dbReference type="PANTHER" id="PTHR11048:SF28">
    <property type="entry name" value="4-HYDROXYBENZOATE POLYPRENYLTRANSFERASE, MITOCHONDRIAL"/>
    <property type="match status" value="1"/>
</dbReference>
<dbReference type="InterPro" id="IPR039653">
    <property type="entry name" value="Prenyltransferase"/>
</dbReference>
<evidence type="ECO:0000313" key="14">
    <source>
        <dbReference type="Proteomes" id="UP000011885"/>
    </source>
</evidence>
<keyword evidence="10 12" id="KW-0472">Membrane</keyword>
<dbReference type="Proteomes" id="UP000011885">
    <property type="component" value="Unassembled WGS sequence"/>
</dbReference>
<reference evidence="13 14" key="1">
    <citation type="journal article" date="2013" name="Mar. Genomics">
        <title>Expression of sulfatases in Rhodopirellula baltica and the diversity of sulfatases in the genus Rhodopirellula.</title>
        <authorList>
            <person name="Wegner C.E."/>
            <person name="Richter-Heitmann T."/>
            <person name="Klindworth A."/>
            <person name="Klockow C."/>
            <person name="Richter M."/>
            <person name="Achstetter T."/>
            <person name="Glockner F.O."/>
            <person name="Harder J."/>
        </authorList>
    </citation>
    <scope>NUCLEOTIDE SEQUENCE [LARGE SCALE GENOMIC DNA]</scope>
    <source>
        <strain evidence="13 14">SM41</strain>
    </source>
</reference>
<evidence type="ECO:0000256" key="11">
    <source>
        <dbReference type="ARBA" id="ARBA00034524"/>
    </source>
</evidence>
<dbReference type="Gene3D" id="1.20.120.1780">
    <property type="entry name" value="UbiA prenyltransferase"/>
    <property type="match status" value="1"/>
</dbReference>
<keyword evidence="5" id="KW-0997">Cell inner membrane</keyword>
<evidence type="ECO:0000256" key="2">
    <source>
        <dbReference type="ARBA" id="ARBA00004141"/>
    </source>
</evidence>
<feature type="transmembrane region" description="Helical" evidence="12">
    <location>
        <begin position="191"/>
        <end position="210"/>
    </location>
</feature>
<keyword evidence="14" id="KW-1185">Reference proteome</keyword>
<evidence type="ECO:0000256" key="4">
    <source>
        <dbReference type="ARBA" id="ARBA00022475"/>
    </source>
</evidence>
<evidence type="ECO:0000313" key="13">
    <source>
        <dbReference type="EMBL" id="EMI57336.1"/>
    </source>
</evidence>
<comment type="caution">
    <text evidence="13">The sequence shown here is derived from an EMBL/GenBank/DDBJ whole genome shotgun (WGS) entry which is preliminary data.</text>
</comment>
<feature type="transmembrane region" description="Helical" evidence="12">
    <location>
        <begin position="25"/>
        <end position="45"/>
    </location>
</feature>
<comment type="cofactor">
    <cofactor evidence="1">
        <name>Mg(2+)</name>
        <dbReference type="ChEBI" id="CHEBI:18420"/>
    </cofactor>
</comment>
<evidence type="ECO:0000256" key="8">
    <source>
        <dbReference type="ARBA" id="ARBA00022692"/>
    </source>
</evidence>
<dbReference type="Pfam" id="PF01040">
    <property type="entry name" value="UbiA"/>
    <property type="match status" value="1"/>
</dbReference>
<evidence type="ECO:0000256" key="9">
    <source>
        <dbReference type="ARBA" id="ARBA00022989"/>
    </source>
</evidence>
<dbReference type="EC" id="2.5.1.39" evidence="11"/>
<feature type="transmembrane region" description="Helical" evidence="12">
    <location>
        <begin position="160"/>
        <end position="179"/>
    </location>
</feature>
<gene>
    <name evidence="13" type="ORF">RSSM_01177</name>
</gene>
<accession>M5UHL9</accession>
<organism evidence="13 14">
    <name type="scientific">Rhodopirellula sallentina SM41</name>
    <dbReference type="NCBI Taxonomy" id="1263870"/>
    <lineage>
        <taxon>Bacteria</taxon>
        <taxon>Pseudomonadati</taxon>
        <taxon>Planctomycetota</taxon>
        <taxon>Planctomycetia</taxon>
        <taxon>Pirellulales</taxon>
        <taxon>Pirellulaceae</taxon>
        <taxon>Rhodopirellula</taxon>
    </lineage>
</organism>
<proteinExistence type="inferred from homology"/>